<sequence>MTTDATLTALAAQLERELAGAVELRHQLHARPGLSGDEAATRELVLAALPGRHAATEVAGTGAVVRVGGSGPAVAVRGELDALAVHEETGVPWASRHPGVMHACGHDVHLAALVALARAVDRAGGPAPLLAVLQPREETYPSGAQDVTEDGILEREQCRAAVGAHVQPLLEAGTVACTPGGVNASADEFTVTVRGRGGHAAYPHLTRDPVVTLAHVVVALQSLVSRETDPMSSVVLSVTTLAAGTAANVVPGSAEARGTLRAMRTADREFLHQRLVETAESVARAYGCTADVRITRGEPVLDNDATLTAATRPLLASLGLKVAADLRSAGADDFSYFSARMPALMLFVGTHGGTEQLHSPTFLPPDERVRDVAHALLAGYLAAAEQFVPRP</sequence>
<keyword evidence="2" id="KW-0464">Manganese</keyword>
<feature type="binding site" evidence="2">
    <location>
        <position position="106"/>
    </location>
    <ligand>
        <name>Mn(2+)</name>
        <dbReference type="ChEBI" id="CHEBI:29035"/>
        <label>2</label>
    </ligand>
</feature>
<comment type="cofactor">
    <cofactor evidence="2">
        <name>Mn(2+)</name>
        <dbReference type="ChEBI" id="CHEBI:29035"/>
    </cofactor>
    <text evidence="2">The Mn(2+) ion enhances activity.</text>
</comment>
<dbReference type="SUPFAM" id="SSF55031">
    <property type="entry name" value="Bacterial exopeptidase dimerisation domain"/>
    <property type="match status" value="1"/>
</dbReference>
<dbReference type="AlphaFoldDB" id="A0A0P4RCC7"/>
<dbReference type="Proteomes" id="UP000048965">
    <property type="component" value="Unassembled WGS sequence"/>
</dbReference>
<dbReference type="Gene3D" id="3.30.70.360">
    <property type="match status" value="1"/>
</dbReference>
<dbReference type="GO" id="GO:0046872">
    <property type="term" value="F:metal ion binding"/>
    <property type="evidence" value="ECO:0007669"/>
    <property type="project" value="UniProtKB-KW"/>
</dbReference>
<keyword evidence="4" id="KW-0645">Protease</keyword>
<gene>
    <name evidence="4" type="ORF">TPA0598_08_01440</name>
</gene>
<evidence type="ECO:0000313" key="5">
    <source>
        <dbReference type="Proteomes" id="UP000048965"/>
    </source>
</evidence>
<evidence type="ECO:0000256" key="1">
    <source>
        <dbReference type="ARBA" id="ARBA00022801"/>
    </source>
</evidence>
<feature type="binding site" evidence="2">
    <location>
        <position position="358"/>
    </location>
    <ligand>
        <name>Mn(2+)</name>
        <dbReference type="ChEBI" id="CHEBI:29035"/>
        <label>2</label>
    </ligand>
</feature>
<dbReference type="InterPro" id="IPR017439">
    <property type="entry name" value="Amidohydrolase"/>
</dbReference>
<evidence type="ECO:0000313" key="4">
    <source>
        <dbReference type="EMBL" id="GAO11233.1"/>
    </source>
</evidence>
<keyword evidence="1" id="KW-0378">Hydrolase</keyword>
<dbReference type="Gene3D" id="3.40.630.10">
    <property type="entry name" value="Zn peptidases"/>
    <property type="match status" value="1"/>
</dbReference>
<feature type="domain" description="Peptidase M20 dimerisation" evidence="3">
    <location>
        <begin position="188"/>
        <end position="285"/>
    </location>
</feature>
<feature type="binding site" evidence="2">
    <location>
        <position position="104"/>
    </location>
    <ligand>
        <name>Mn(2+)</name>
        <dbReference type="ChEBI" id="CHEBI:29035"/>
        <label>2</label>
    </ligand>
</feature>
<comment type="caution">
    <text evidence="4">The sequence shown here is derived from an EMBL/GenBank/DDBJ whole genome shotgun (WGS) entry which is preliminary data.</text>
</comment>
<dbReference type="GO" id="GO:0019877">
    <property type="term" value="P:diaminopimelate biosynthetic process"/>
    <property type="evidence" value="ECO:0007669"/>
    <property type="project" value="UniProtKB-ARBA"/>
</dbReference>
<dbReference type="CDD" id="cd03886">
    <property type="entry name" value="M20_Acy1"/>
    <property type="match status" value="1"/>
</dbReference>
<dbReference type="PANTHER" id="PTHR11014:SF63">
    <property type="entry name" value="METALLOPEPTIDASE, PUTATIVE (AFU_ORTHOLOGUE AFUA_6G09600)-RELATED"/>
    <property type="match status" value="1"/>
</dbReference>
<dbReference type="RefSeq" id="WP_042159141.1">
    <property type="nucleotide sequence ID" value="NZ_BBNO01000008.1"/>
</dbReference>
<dbReference type="GO" id="GO:0004180">
    <property type="term" value="F:carboxypeptidase activity"/>
    <property type="evidence" value="ECO:0007669"/>
    <property type="project" value="UniProtKB-KW"/>
</dbReference>
<keyword evidence="2" id="KW-0479">Metal-binding</keyword>
<keyword evidence="5" id="KW-1185">Reference proteome</keyword>
<dbReference type="SUPFAM" id="SSF53187">
    <property type="entry name" value="Zn-dependent exopeptidases"/>
    <property type="match status" value="1"/>
</dbReference>
<dbReference type="PANTHER" id="PTHR11014">
    <property type="entry name" value="PEPTIDASE M20 FAMILY MEMBER"/>
    <property type="match status" value="1"/>
</dbReference>
<keyword evidence="4" id="KW-0121">Carboxypeptidase</keyword>
<feature type="binding site" evidence="2">
    <location>
        <position position="165"/>
    </location>
    <ligand>
        <name>Mn(2+)</name>
        <dbReference type="ChEBI" id="CHEBI:29035"/>
        <label>2</label>
    </ligand>
</feature>
<feature type="binding site" evidence="2">
    <location>
        <position position="138"/>
    </location>
    <ligand>
        <name>Mn(2+)</name>
        <dbReference type="ChEBI" id="CHEBI:29035"/>
        <label>2</label>
    </ligand>
</feature>
<dbReference type="InterPro" id="IPR036264">
    <property type="entry name" value="Bact_exopeptidase_dim_dom"/>
</dbReference>
<reference evidence="5" key="1">
    <citation type="submission" date="2014-09" db="EMBL/GenBank/DDBJ databases">
        <title>Whole genome shotgun sequence of Streptomyces sp. NBRC 110027.</title>
        <authorList>
            <person name="Komaki H."/>
            <person name="Ichikawa N."/>
            <person name="Katano-Makiyama Y."/>
            <person name="Hosoyama A."/>
            <person name="Hashimoto M."/>
            <person name="Uohara A."/>
            <person name="Kitahashi Y."/>
            <person name="Ohji S."/>
            <person name="Kimura A."/>
            <person name="Yamazoe A."/>
            <person name="Igarashi Y."/>
            <person name="Fujita N."/>
        </authorList>
    </citation>
    <scope>NUCLEOTIDE SEQUENCE [LARGE SCALE GENOMIC DNA]</scope>
    <source>
        <strain evidence="5">NBRC 110027</strain>
    </source>
</reference>
<accession>A0A0P4RCC7</accession>
<evidence type="ECO:0000256" key="2">
    <source>
        <dbReference type="PIRSR" id="PIRSR005962-1"/>
    </source>
</evidence>
<proteinExistence type="predicted"/>
<reference evidence="4 5" key="2">
    <citation type="journal article" date="2015" name="Stand. Genomic Sci.">
        <title>Draft genome sequence of marine-derived Streptomyces sp. TP-A0598, a producer of anti-MRSA antibiotic lydicamycins.</title>
        <authorList>
            <person name="Komaki H."/>
            <person name="Ichikawa N."/>
            <person name="Hosoyama A."/>
            <person name="Fujita N."/>
            <person name="Igarashi Y."/>
        </authorList>
    </citation>
    <scope>NUCLEOTIDE SEQUENCE [LARGE SCALE GENOMIC DNA]</scope>
    <source>
        <strain evidence="4 5">NBRC 110027</strain>
    </source>
</reference>
<dbReference type="EMBL" id="BBNO01000008">
    <property type="protein sequence ID" value="GAO11233.1"/>
    <property type="molecule type" value="Genomic_DNA"/>
</dbReference>
<protein>
    <submittedName>
        <fullName evidence="4">Carboxypeptidase/aminoacylase</fullName>
    </submittedName>
</protein>
<dbReference type="Pfam" id="PF07687">
    <property type="entry name" value="M20_dimer"/>
    <property type="match status" value="1"/>
</dbReference>
<evidence type="ECO:0000259" key="3">
    <source>
        <dbReference type="Pfam" id="PF07687"/>
    </source>
</evidence>
<organism evidence="4 5">
    <name type="scientific">Streptomyces lydicamycinicus</name>
    <dbReference type="NCBI Taxonomy" id="1546107"/>
    <lineage>
        <taxon>Bacteria</taxon>
        <taxon>Bacillati</taxon>
        <taxon>Actinomycetota</taxon>
        <taxon>Actinomycetes</taxon>
        <taxon>Kitasatosporales</taxon>
        <taxon>Streptomycetaceae</taxon>
        <taxon>Streptomyces</taxon>
    </lineage>
</organism>
<dbReference type="FunFam" id="3.30.70.360:FF:000001">
    <property type="entry name" value="N-acetyldiaminopimelate deacetylase"/>
    <property type="match status" value="1"/>
</dbReference>
<dbReference type="InterPro" id="IPR002933">
    <property type="entry name" value="Peptidase_M20"/>
</dbReference>
<dbReference type="Pfam" id="PF01546">
    <property type="entry name" value="Peptidase_M20"/>
    <property type="match status" value="1"/>
</dbReference>
<dbReference type="NCBIfam" id="TIGR01891">
    <property type="entry name" value="amidohydrolases"/>
    <property type="match status" value="1"/>
</dbReference>
<name>A0A0P4RCC7_9ACTN</name>
<dbReference type="OrthoDB" id="9777385at2"/>
<dbReference type="InterPro" id="IPR011650">
    <property type="entry name" value="Peptidase_M20_dimer"/>
</dbReference>
<dbReference type="GO" id="GO:0050118">
    <property type="term" value="F:N-acetyldiaminopimelate deacetylase activity"/>
    <property type="evidence" value="ECO:0007669"/>
    <property type="project" value="UniProtKB-ARBA"/>
</dbReference>
<dbReference type="PIRSF" id="PIRSF005962">
    <property type="entry name" value="Pept_M20D_amidohydro"/>
    <property type="match status" value="1"/>
</dbReference>